<comment type="caution">
    <text evidence="2">The sequence shown here is derived from an EMBL/GenBank/DDBJ whole genome shotgun (WGS) entry which is preliminary data.</text>
</comment>
<keyword evidence="1" id="KW-0732">Signal</keyword>
<feature type="chain" id="PRO_5036474940" evidence="1">
    <location>
        <begin position="19"/>
        <end position="229"/>
    </location>
</feature>
<evidence type="ECO:0000313" key="2">
    <source>
        <dbReference type="EMBL" id="GFT92640.1"/>
    </source>
</evidence>
<dbReference type="OrthoDB" id="6413790at2759"/>
<dbReference type="Proteomes" id="UP000887013">
    <property type="component" value="Unassembled WGS sequence"/>
</dbReference>
<dbReference type="PANTHER" id="PTHR33964:SF1">
    <property type="entry name" value="RE45066P"/>
    <property type="match status" value="1"/>
</dbReference>
<reference evidence="2" key="1">
    <citation type="submission" date="2020-08" db="EMBL/GenBank/DDBJ databases">
        <title>Multicomponent nature underlies the extraordinary mechanical properties of spider dragline silk.</title>
        <authorList>
            <person name="Kono N."/>
            <person name="Nakamura H."/>
            <person name="Mori M."/>
            <person name="Yoshida Y."/>
            <person name="Ohtoshi R."/>
            <person name="Malay A.D."/>
            <person name="Moran D.A.P."/>
            <person name="Tomita M."/>
            <person name="Numata K."/>
            <person name="Arakawa K."/>
        </authorList>
    </citation>
    <scope>NUCLEOTIDE SEQUENCE</scope>
</reference>
<name>A0A8X6PW39_NEPPI</name>
<feature type="signal peptide" evidence="1">
    <location>
        <begin position="1"/>
        <end position="18"/>
    </location>
</feature>
<accession>A0A8X6PW39</accession>
<dbReference type="AlphaFoldDB" id="A0A8X6PW39"/>
<gene>
    <name evidence="2" type="primary">AVEN_184515_1</name>
    <name evidence="2" type="ORF">NPIL_170771</name>
</gene>
<sequence length="229" mass="26453">MFIYLLIILVFWEGTAEANKMCDVSSHRTCFPSDYFGVPTNEEELNKACPIFLETMECLKTYAQTCGEDEIDYTFSLETHQKLIDFAKEICRKDSEIHLKVVENIGCINSAIKDKENKCKDSTSSKMDKLENYINELEKNQVEASGYRLDEWRSYSCLHHSLGVACNIAKIQERCGSEAKHLTMQLIDKSGFVEDFCQPPLREDSRELIQILELEMEEENGLKEVLYNE</sequence>
<proteinExistence type="predicted"/>
<protein>
    <submittedName>
        <fullName evidence="2">Uncharacterized protein</fullName>
    </submittedName>
</protein>
<evidence type="ECO:0000256" key="1">
    <source>
        <dbReference type="SAM" id="SignalP"/>
    </source>
</evidence>
<evidence type="ECO:0000313" key="3">
    <source>
        <dbReference type="Proteomes" id="UP000887013"/>
    </source>
</evidence>
<organism evidence="2 3">
    <name type="scientific">Nephila pilipes</name>
    <name type="common">Giant wood spider</name>
    <name type="synonym">Nephila maculata</name>
    <dbReference type="NCBI Taxonomy" id="299642"/>
    <lineage>
        <taxon>Eukaryota</taxon>
        <taxon>Metazoa</taxon>
        <taxon>Ecdysozoa</taxon>
        <taxon>Arthropoda</taxon>
        <taxon>Chelicerata</taxon>
        <taxon>Arachnida</taxon>
        <taxon>Araneae</taxon>
        <taxon>Araneomorphae</taxon>
        <taxon>Entelegynae</taxon>
        <taxon>Araneoidea</taxon>
        <taxon>Nephilidae</taxon>
        <taxon>Nephila</taxon>
    </lineage>
</organism>
<dbReference type="PANTHER" id="PTHR33964">
    <property type="entry name" value="RE45066P-RELATED"/>
    <property type="match status" value="1"/>
</dbReference>
<dbReference type="EMBL" id="BMAW01074535">
    <property type="protein sequence ID" value="GFT92640.1"/>
    <property type="molecule type" value="Genomic_DNA"/>
</dbReference>
<keyword evidence="3" id="KW-1185">Reference proteome</keyword>